<keyword evidence="3 6" id="KW-0731">Sigma factor</keyword>
<evidence type="ECO:0000256" key="4">
    <source>
        <dbReference type="ARBA" id="ARBA00023125"/>
    </source>
</evidence>
<evidence type="ECO:0000259" key="7">
    <source>
        <dbReference type="Pfam" id="PF04542"/>
    </source>
</evidence>
<dbReference type="EMBL" id="LT605205">
    <property type="protein sequence ID" value="SCD19002.1"/>
    <property type="molecule type" value="Genomic_DNA"/>
</dbReference>
<dbReference type="NCBIfam" id="TIGR02937">
    <property type="entry name" value="sigma70-ECF"/>
    <property type="match status" value="1"/>
</dbReference>
<feature type="domain" description="RNA polymerase sigma-70 region 2" evidence="7">
    <location>
        <begin position="21"/>
        <end position="84"/>
    </location>
</feature>
<dbReference type="PANTHER" id="PTHR43133:SF51">
    <property type="entry name" value="RNA POLYMERASE SIGMA FACTOR"/>
    <property type="match status" value="1"/>
</dbReference>
<dbReference type="PROSITE" id="PS01063">
    <property type="entry name" value="SIGMA70_ECF"/>
    <property type="match status" value="1"/>
</dbReference>
<dbReference type="InterPro" id="IPR014284">
    <property type="entry name" value="RNA_pol_sigma-70_dom"/>
</dbReference>
<dbReference type="InterPro" id="IPR039425">
    <property type="entry name" value="RNA_pol_sigma-70-like"/>
</dbReference>
<protein>
    <recommendedName>
        <fullName evidence="6">RNA polymerase sigma factor</fullName>
    </recommendedName>
</protein>
<dbReference type="GO" id="GO:0016987">
    <property type="term" value="F:sigma factor activity"/>
    <property type="evidence" value="ECO:0007669"/>
    <property type="project" value="UniProtKB-KW"/>
</dbReference>
<dbReference type="Gene3D" id="1.10.10.10">
    <property type="entry name" value="Winged helix-like DNA-binding domain superfamily/Winged helix DNA-binding domain"/>
    <property type="match status" value="1"/>
</dbReference>
<dbReference type="STRING" id="1642647.PSM36_0166"/>
<dbReference type="AlphaFoldDB" id="A0A1R3SYX5"/>
<dbReference type="InterPro" id="IPR000838">
    <property type="entry name" value="RNA_pol_sigma70_ECF_CS"/>
</dbReference>
<keyword evidence="5 6" id="KW-0804">Transcription</keyword>
<dbReference type="InterPro" id="IPR013249">
    <property type="entry name" value="RNA_pol_sigma70_r4_t2"/>
</dbReference>
<accession>A0A1R3SYX5</accession>
<dbReference type="InterPro" id="IPR007627">
    <property type="entry name" value="RNA_pol_sigma70_r2"/>
</dbReference>
<evidence type="ECO:0000259" key="8">
    <source>
        <dbReference type="Pfam" id="PF08281"/>
    </source>
</evidence>
<dbReference type="InterPro" id="IPR013324">
    <property type="entry name" value="RNA_pol_sigma_r3/r4-like"/>
</dbReference>
<dbReference type="SUPFAM" id="SSF88946">
    <property type="entry name" value="Sigma2 domain of RNA polymerase sigma factors"/>
    <property type="match status" value="1"/>
</dbReference>
<sequence length="187" mass="21856">MNENQRVQQVLSGNTSAFTYFVETYQDMAITIAHRICGNMQDAEDVVQESYVKAYKNLHSFRSESKFSTWLYRIVYNTAVTQTKTQIWTDSGEMQAESTLFPVDNSLQVDMEETERKEMVANILQKMPKGDALLLTLYYMEENPVKEIAKITGLNDSNVKVKLFRARKIFKELWVKRYKEALFMEET</sequence>
<dbReference type="KEGG" id="psac:PSM36_0166"/>
<dbReference type="PANTHER" id="PTHR43133">
    <property type="entry name" value="RNA POLYMERASE ECF-TYPE SIGMA FACTO"/>
    <property type="match status" value="1"/>
</dbReference>
<dbReference type="InterPro" id="IPR013325">
    <property type="entry name" value="RNA_pol_sigma_r2"/>
</dbReference>
<evidence type="ECO:0000256" key="1">
    <source>
        <dbReference type="ARBA" id="ARBA00010641"/>
    </source>
</evidence>
<dbReference type="InterPro" id="IPR036388">
    <property type="entry name" value="WH-like_DNA-bd_sf"/>
</dbReference>
<dbReference type="SUPFAM" id="SSF88659">
    <property type="entry name" value="Sigma3 and sigma4 domains of RNA polymerase sigma factors"/>
    <property type="match status" value="1"/>
</dbReference>
<evidence type="ECO:0000313" key="9">
    <source>
        <dbReference type="EMBL" id="SCD19002.1"/>
    </source>
</evidence>
<comment type="similarity">
    <text evidence="1 6">Belongs to the sigma-70 factor family. ECF subfamily.</text>
</comment>
<evidence type="ECO:0000256" key="5">
    <source>
        <dbReference type="ARBA" id="ARBA00023163"/>
    </source>
</evidence>
<evidence type="ECO:0000256" key="3">
    <source>
        <dbReference type="ARBA" id="ARBA00023082"/>
    </source>
</evidence>
<keyword evidence="4 6" id="KW-0238">DNA-binding</keyword>
<evidence type="ECO:0000313" key="10">
    <source>
        <dbReference type="Proteomes" id="UP000187464"/>
    </source>
</evidence>
<organism evidence="9 10">
    <name type="scientific">Proteiniphilum saccharofermentans</name>
    <dbReference type="NCBI Taxonomy" id="1642647"/>
    <lineage>
        <taxon>Bacteria</taxon>
        <taxon>Pseudomonadati</taxon>
        <taxon>Bacteroidota</taxon>
        <taxon>Bacteroidia</taxon>
        <taxon>Bacteroidales</taxon>
        <taxon>Dysgonomonadaceae</taxon>
        <taxon>Proteiniphilum</taxon>
    </lineage>
</organism>
<evidence type="ECO:0000256" key="6">
    <source>
        <dbReference type="RuleBase" id="RU000716"/>
    </source>
</evidence>
<dbReference type="GO" id="GO:0003677">
    <property type="term" value="F:DNA binding"/>
    <property type="evidence" value="ECO:0007669"/>
    <property type="project" value="UniProtKB-KW"/>
</dbReference>
<evidence type="ECO:0000256" key="2">
    <source>
        <dbReference type="ARBA" id="ARBA00023015"/>
    </source>
</evidence>
<gene>
    <name evidence="9" type="ORF">PSM36_0166</name>
</gene>
<keyword evidence="2 6" id="KW-0805">Transcription regulation</keyword>
<dbReference type="Pfam" id="PF08281">
    <property type="entry name" value="Sigma70_r4_2"/>
    <property type="match status" value="1"/>
</dbReference>
<dbReference type="Gene3D" id="1.10.1740.10">
    <property type="match status" value="1"/>
</dbReference>
<keyword evidence="10" id="KW-1185">Reference proteome</keyword>
<reference evidence="9 10" key="1">
    <citation type="submission" date="2016-08" db="EMBL/GenBank/DDBJ databases">
        <authorList>
            <person name="Seilhamer J.J."/>
        </authorList>
    </citation>
    <scope>NUCLEOTIDE SEQUENCE [LARGE SCALE GENOMIC DNA]</scope>
    <source>
        <strain evidence="9">M3/6</strain>
    </source>
</reference>
<feature type="domain" description="RNA polymerase sigma factor 70 region 4 type 2" evidence="8">
    <location>
        <begin position="118"/>
        <end position="168"/>
    </location>
</feature>
<dbReference type="Proteomes" id="UP000187464">
    <property type="component" value="Chromosome I"/>
</dbReference>
<proteinExistence type="inferred from homology"/>
<dbReference type="GO" id="GO:0006352">
    <property type="term" value="P:DNA-templated transcription initiation"/>
    <property type="evidence" value="ECO:0007669"/>
    <property type="project" value="InterPro"/>
</dbReference>
<dbReference type="Pfam" id="PF04542">
    <property type="entry name" value="Sigma70_r2"/>
    <property type="match status" value="1"/>
</dbReference>
<name>A0A1R3SYX5_9BACT</name>
<dbReference type="RefSeq" id="WP_019540001.1">
    <property type="nucleotide sequence ID" value="NZ_DAMBAO010000005.1"/>
</dbReference>